<dbReference type="Proteomes" id="UP000731465">
    <property type="component" value="Unassembled WGS sequence"/>
</dbReference>
<gene>
    <name evidence="1" type="ORF">J5V48_08635</name>
</gene>
<dbReference type="EMBL" id="JAGFNY010000038">
    <property type="protein sequence ID" value="MBW7570959.1"/>
    <property type="molecule type" value="Genomic_DNA"/>
</dbReference>
<comment type="caution">
    <text evidence="1">The sequence shown here is derived from an EMBL/GenBank/DDBJ whole genome shotgun (WGS) entry which is preliminary data.</text>
</comment>
<keyword evidence="2" id="KW-1185">Reference proteome</keyword>
<accession>A0ABS7DIN7</accession>
<organism evidence="1 2">
    <name type="scientific">Succinivibrio faecicola</name>
    <dbReference type="NCBI Taxonomy" id="2820300"/>
    <lineage>
        <taxon>Bacteria</taxon>
        <taxon>Pseudomonadati</taxon>
        <taxon>Pseudomonadota</taxon>
        <taxon>Gammaproteobacteria</taxon>
        <taxon>Aeromonadales</taxon>
        <taxon>Succinivibrionaceae</taxon>
        <taxon>Succinivibrio</taxon>
    </lineage>
</organism>
<name>A0ABS7DIN7_9GAMM</name>
<sequence length="122" mass="14093">MIEQKIESLDDAQFEKLQNKVVDLYITLAEESLIETDEDSYNRLRTLYEQDGFKNIGLMFKDVSESDEIPASMMEFKDSLAVAQVFLMTDELDEEYSKHVADIVFSIDDSTNETSVAWFPED</sequence>
<reference evidence="1 2" key="1">
    <citation type="submission" date="2021-03" db="EMBL/GenBank/DDBJ databases">
        <title>Succinivibrio sp. nov. isolated from feces of cow.</title>
        <authorList>
            <person name="Choi J.-Y."/>
        </authorList>
    </citation>
    <scope>NUCLEOTIDE SEQUENCE [LARGE SCALE GENOMIC DNA]</scope>
    <source>
        <strain evidence="1 2">AGMB01872</strain>
    </source>
</reference>
<evidence type="ECO:0000313" key="2">
    <source>
        <dbReference type="Proteomes" id="UP000731465"/>
    </source>
</evidence>
<protein>
    <submittedName>
        <fullName evidence="1">Uncharacterized protein</fullName>
    </submittedName>
</protein>
<dbReference type="RefSeq" id="WP_219938183.1">
    <property type="nucleotide sequence ID" value="NZ_JAGFNY010000038.1"/>
</dbReference>
<evidence type="ECO:0000313" key="1">
    <source>
        <dbReference type="EMBL" id="MBW7570959.1"/>
    </source>
</evidence>
<proteinExistence type="predicted"/>